<evidence type="ECO:0000313" key="2">
    <source>
        <dbReference type="Proteomes" id="UP000032336"/>
    </source>
</evidence>
<sequence>MSESIDFGSVTHFTVGTLGEPGHRVFLLQAGSGSLILTVKVEKTQVLALIQGLAAAVEELPRPHELAGDQVLIGDLTPQWVVGSIEIEVDSITELIEVELEELVAEDEEPDSARFIITREQAAQFAITATRLVERGRPPCPLCGYPLDPEGHSCPRTNGHRAPSL</sequence>
<dbReference type="RefSeq" id="WP_052566183.1">
    <property type="nucleotide sequence ID" value="NZ_JQKF01000069.1"/>
</dbReference>
<dbReference type="InterPro" id="IPR021441">
    <property type="entry name" value="DUF3090"/>
</dbReference>
<name>A0A0D8FSH9_9ACTN</name>
<dbReference type="eggNOG" id="ENOG502ZW25">
    <property type="taxonomic scope" value="Bacteria"/>
</dbReference>
<protein>
    <submittedName>
        <fullName evidence="1">Uncharacterized protein</fullName>
    </submittedName>
</protein>
<evidence type="ECO:0000313" key="1">
    <source>
        <dbReference type="EMBL" id="KJE76223.1"/>
    </source>
</evidence>
<accession>A0A0D8FSH9</accession>
<dbReference type="Proteomes" id="UP000032336">
    <property type="component" value="Unassembled WGS sequence"/>
</dbReference>
<gene>
    <name evidence="1" type="ORF">FEAC_20850</name>
</gene>
<dbReference type="AlphaFoldDB" id="A0A0D8FSH9"/>
<dbReference type="STRING" id="1121877.FEAC_20850"/>
<dbReference type="GeneID" id="78373169"/>
<proteinExistence type="predicted"/>
<comment type="caution">
    <text evidence="1">The sequence shown here is derived from an EMBL/GenBank/DDBJ whole genome shotgun (WGS) entry which is preliminary data.</text>
</comment>
<dbReference type="Pfam" id="PF11290">
    <property type="entry name" value="DUF3090"/>
    <property type="match status" value="1"/>
</dbReference>
<organism evidence="1 2">
    <name type="scientific">Ferrimicrobium acidiphilum DSM 19497</name>
    <dbReference type="NCBI Taxonomy" id="1121877"/>
    <lineage>
        <taxon>Bacteria</taxon>
        <taxon>Bacillati</taxon>
        <taxon>Actinomycetota</taxon>
        <taxon>Acidimicrobiia</taxon>
        <taxon>Acidimicrobiales</taxon>
        <taxon>Acidimicrobiaceae</taxon>
        <taxon>Ferrimicrobium</taxon>
    </lineage>
</organism>
<reference evidence="1 2" key="1">
    <citation type="submission" date="2015-01" db="EMBL/GenBank/DDBJ databases">
        <title>Draft genome of the acidophilic iron oxidizer Ferrimicrobium acidiphilum strain T23.</title>
        <authorList>
            <person name="Poehlein A."/>
            <person name="Eisen S."/>
            <person name="Schloemann M."/>
            <person name="Johnson B.D."/>
            <person name="Daniel R."/>
            <person name="Muehling M."/>
        </authorList>
    </citation>
    <scope>NUCLEOTIDE SEQUENCE [LARGE SCALE GENOMIC DNA]</scope>
    <source>
        <strain evidence="1 2">T23</strain>
    </source>
</reference>
<keyword evidence="2" id="KW-1185">Reference proteome</keyword>
<dbReference type="EMBL" id="JXUW01000020">
    <property type="protein sequence ID" value="KJE76223.1"/>
    <property type="molecule type" value="Genomic_DNA"/>
</dbReference>